<dbReference type="Proteomes" id="UP000262583">
    <property type="component" value="Chromosome"/>
</dbReference>
<reference evidence="14 15" key="1">
    <citation type="submission" date="2018-05" db="EMBL/GenBank/DDBJ databases">
        <title>A metagenomic window into the 2 km-deep terrestrial subsurface aquifer revealed taxonomically and functionally diverse microbial community comprising novel uncultured bacterial lineages.</title>
        <authorList>
            <person name="Kadnikov V.V."/>
            <person name="Mardanov A.V."/>
            <person name="Beletsky A.V."/>
            <person name="Banks D."/>
            <person name="Pimenov N.V."/>
            <person name="Frank Y.A."/>
            <person name="Karnachuk O.V."/>
            <person name="Ravin N.V."/>
        </authorList>
    </citation>
    <scope>NUCLEOTIDE SEQUENCE [LARGE SCALE GENOMIC DNA]</scope>
    <source>
        <strain evidence="14">BY</strain>
    </source>
</reference>
<gene>
    <name evidence="10" type="primary">grpE</name>
    <name evidence="14" type="ORF">BRCON_0195</name>
</gene>
<evidence type="ECO:0000256" key="5">
    <source>
        <dbReference type="ARBA" id="ARBA00023016"/>
    </source>
</evidence>
<dbReference type="Pfam" id="PF01025">
    <property type="entry name" value="GrpE"/>
    <property type="match status" value="1"/>
</dbReference>
<comment type="function">
    <text evidence="7 10 11">Participates actively in the response to hyperosmotic and heat shock by preventing the aggregation of stress-denatured proteins, in association with DnaK and GrpE. It is the nucleotide exchange factor for DnaK and may function as a thermosensor. Unfolded proteins bind initially to DnaJ; upon interaction with the DnaJ-bound protein, DnaK hydrolyzes its bound ATP, resulting in the formation of a stable complex. GrpE releases ADP from DnaK; ATP binding to DnaK triggers the release of the substrate protein, thus completing the reaction cycle. Several rounds of ATP-dependent interactions between DnaJ, DnaK and GrpE are required for fully efficient folding.</text>
</comment>
<dbReference type="InterPro" id="IPR009012">
    <property type="entry name" value="GrpE_head"/>
</dbReference>
<dbReference type="SUPFAM" id="SSF58014">
    <property type="entry name" value="Coiled-coil domain of nucleotide exchange factor GrpE"/>
    <property type="match status" value="1"/>
</dbReference>
<dbReference type="InterPro" id="IPR013805">
    <property type="entry name" value="GrpE_CC"/>
</dbReference>
<dbReference type="AlphaFoldDB" id="A0A2Z4Y2K5"/>
<evidence type="ECO:0000256" key="7">
    <source>
        <dbReference type="ARBA" id="ARBA00053401"/>
    </source>
</evidence>
<dbReference type="InterPro" id="IPR000740">
    <property type="entry name" value="GrpE"/>
</dbReference>
<evidence type="ECO:0000256" key="3">
    <source>
        <dbReference type="ARBA" id="ARBA00011738"/>
    </source>
</evidence>
<accession>A0A2Z4Y2K5</accession>
<dbReference type="PROSITE" id="PS01071">
    <property type="entry name" value="GRPE"/>
    <property type="match status" value="1"/>
</dbReference>
<dbReference type="Gene3D" id="2.30.22.10">
    <property type="entry name" value="Head domain of nucleotide exchange factor GrpE"/>
    <property type="match status" value="1"/>
</dbReference>
<comment type="similarity">
    <text evidence="2 10 12">Belongs to the GrpE family.</text>
</comment>
<dbReference type="PANTHER" id="PTHR21237:SF23">
    <property type="entry name" value="GRPE PROTEIN HOMOLOG, MITOCHONDRIAL"/>
    <property type="match status" value="1"/>
</dbReference>
<evidence type="ECO:0000256" key="4">
    <source>
        <dbReference type="ARBA" id="ARBA00022490"/>
    </source>
</evidence>
<sequence>MGNILNSSNGARDRYRLRRARYREFFAQRVADEPNVTIAPELVRQIDMAAKALATENEQLREALKRHKADFDNFRRRTQKEKEELRDAANEAFIAKLLPVLDNFERALASAQTATDVAAVRQGIEMVSAQLNSLLQSEGLTRIDAAGVPFDPQTHEALSVEERTDVPDGQVVEVLQAGYKYKDRVIRPALVKVAKHPSSAAAQK</sequence>
<dbReference type="GO" id="GO:0042803">
    <property type="term" value="F:protein homodimerization activity"/>
    <property type="evidence" value="ECO:0007669"/>
    <property type="project" value="InterPro"/>
</dbReference>
<evidence type="ECO:0000256" key="13">
    <source>
        <dbReference type="SAM" id="Coils"/>
    </source>
</evidence>
<dbReference type="Gene3D" id="3.90.20.20">
    <property type="match status" value="1"/>
</dbReference>
<protein>
    <recommendedName>
        <fullName evidence="8 10">Protein GrpE</fullName>
    </recommendedName>
    <alternativeName>
        <fullName evidence="9 10">HSP-70 cofactor</fullName>
    </alternativeName>
</protein>
<dbReference type="FunFam" id="2.30.22.10:FF:000001">
    <property type="entry name" value="Protein GrpE"/>
    <property type="match status" value="1"/>
</dbReference>
<evidence type="ECO:0000256" key="1">
    <source>
        <dbReference type="ARBA" id="ARBA00004496"/>
    </source>
</evidence>
<comment type="subunit">
    <text evidence="3 10">Homodimer.</text>
</comment>
<dbReference type="GO" id="GO:0051087">
    <property type="term" value="F:protein-folding chaperone binding"/>
    <property type="evidence" value="ECO:0007669"/>
    <property type="project" value="InterPro"/>
</dbReference>
<evidence type="ECO:0000256" key="2">
    <source>
        <dbReference type="ARBA" id="ARBA00009054"/>
    </source>
</evidence>
<proteinExistence type="inferred from homology"/>
<keyword evidence="13" id="KW-0175">Coiled coil</keyword>
<comment type="subcellular location">
    <subcellularLocation>
        <location evidence="1 10">Cytoplasm</location>
    </subcellularLocation>
</comment>
<evidence type="ECO:0000256" key="9">
    <source>
        <dbReference type="ARBA" id="ARBA00076414"/>
    </source>
</evidence>
<evidence type="ECO:0000256" key="6">
    <source>
        <dbReference type="ARBA" id="ARBA00023186"/>
    </source>
</evidence>
<dbReference type="PANTHER" id="PTHR21237">
    <property type="entry name" value="GRPE PROTEIN"/>
    <property type="match status" value="1"/>
</dbReference>
<evidence type="ECO:0000256" key="8">
    <source>
        <dbReference type="ARBA" id="ARBA00072274"/>
    </source>
</evidence>
<evidence type="ECO:0000313" key="15">
    <source>
        <dbReference type="Proteomes" id="UP000262583"/>
    </source>
</evidence>
<dbReference type="CDD" id="cd00446">
    <property type="entry name" value="GrpE"/>
    <property type="match status" value="1"/>
</dbReference>
<dbReference type="NCBIfam" id="NF010738">
    <property type="entry name" value="PRK14140.1"/>
    <property type="match status" value="1"/>
</dbReference>
<dbReference type="SUPFAM" id="SSF51064">
    <property type="entry name" value="Head domain of nucleotide exchange factor GrpE"/>
    <property type="match status" value="1"/>
</dbReference>
<evidence type="ECO:0000256" key="12">
    <source>
        <dbReference type="RuleBase" id="RU004478"/>
    </source>
</evidence>
<organism evidence="14 15">
    <name type="scientific">Sumerlaea chitinivorans</name>
    <dbReference type="NCBI Taxonomy" id="2250252"/>
    <lineage>
        <taxon>Bacteria</taxon>
        <taxon>Candidatus Sumerlaeota</taxon>
        <taxon>Candidatus Sumerlaeia</taxon>
        <taxon>Candidatus Sumerlaeales</taxon>
        <taxon>Candidatus Sumerlaeaceae</taxon>
        <taxon>Candidatus Sumerlaea</taxon>
    </lineage>
</organism>
<name>A0A2Z4Y2K5_SUMC1</name>
<dbReference type="GO" id="GO:0006457">
    <property type="term" value="P:protein folding"/>
    <property type="evidence" value="ECO:0007669"/>
    <property type="project" value="InterPro"/>
</dbReference>
<dbReference type="KEGG" id="schv:BRCON_0195"/>
<dbReference type="GO" id="GO:0051082">
    <property type="term" value="F:unfolded protein binding"/>
    <property type="evidence" value="ECO:0007669"/>
    <property type="project" value="TreeGrafter"/>
</dbReference>
<evidence type="ECO:0000256" key="11">
    <source>
        <dbReference type="RuleBase" id="RU000639"/>
    </source>
</evidence>
<dbReference type="EMBL" id="CP030759">
    <property type="protein sequence ID" value="AXA34972.1"/>
    <property type="molecule type" value="Genomic_DNA"/>
</dbReference>
<dbReference type="HAMAP" id="MF_01151">
    <property type="entry name" value="GrpE"/>
    <property type="match status" value="1"/>
</dbReference>
<keyword evidence="4 10" id="KW-0963">Cytoplasm</keyword>
<dbReference type="GO" id="GO:0005737">
    <property type="term" value="C:cytoplasm"/>
    <property type="evidence" value="ECO:0007669"/>
    <property type="project" value="UniProtKB-SubCell"/>
</dbReference>
<dbReference type="PRINTS" id="PR00773">
    <property type="entry name" value="GRPEPROTEIN"/>
</dbReference>
<keyword evidence="6 10" id="KW-0143">Chaperone</keyword>
<keyword evidence="5 10" id="KW-0346">Stress response</keyword>
<evidence type="ECO:0000313" key="14">
    <source>
        <dbReference type="EMBL" id="AXA34972.1"/>
    </source>
</evidence>
<evidence type="ECO:0000256" key="10">
    <source>
        <dbReference type="HAMAP-Rule" id="MF_01151"/>
    </source>
</evidence>
<dbReference type="GO" id="GO:0000774">
    <property type="term" value="F:adenyl-nucleotide exchange factor activity"/>
    <property type="evidence" value="ECO:0007669"/>
    <property type="project" value="InterPro"/>
</dbReference>
<feature type="coiled-coil region" evidence="13">
    <location>
        <begin position="43"/>
        <end position="91"/>
    </location>
</feature>